<dbReference type="NCBIfam" id="TIGR01930">
    <property type="entry name" value="AcCoA-C-Actrans"/>
    <property type="match status" value="1"/>
</dbReference>
<keyword evidence="3 4" id="KW-0012">Acyltransferase</keyword>
<feature type="domain" description="Thiolase N-terminal" evidence="5">
    <location>
        <begin position="5"/>
        <end position="252"/>
    </location>
</feature>
<feature type="domain" description="Thiolase C-terminal" evidence="6">
    <location>
        <begin position="261"/>
        <end position="380"/>
    </location>
</feature>
<dbReference type="EC" id="2.3.1.9" evidence="7"/>
<dbReference type="FunFam" id="3.40.47.10:FF:000010">
    <property type="entry name" value="Acetyl-CoA acetyltransferase (Thiolase)"/>
    <property type="match status" value="1"/>
</dbReference>
<comment type="similarity">
    <text evidence="1 4">Belongs to the thiolase-like superfamily. Thiolase family.</text>
</comment>
<dbReference type="InterPro" id="IPR020616">
    <property type="entry name" value="Thiolase_N"/>
</dbReference>
<dbReference type="PROSITE" id="PS00737">
    <property type="entry name" value="THIOLASE_2"/>
    <property type="match status" value="1"/>
</dbReference>
<dbReference type="Pfam" id="PF02803">
    <property type="entry name" value="Thiolase_C"/>
    <property type="match status" value="1"/>
</dbReference>
<dbReference type="InterPro" id="IPR050215">
    <property type="entry name" value="Thiolase-like_sf_Thiolase"/>
</dbReference>
<keyword evidence="8" id="KW-1185">Reference proteome</keyword>
<evidence type="ECO:0000259" key="5">
    <source>
        <dbReference type="Pfam" id="PF00108"/>
    </source>
</evidence>
<dbReference type="RefSeq" id="WP_184404349.1">
    <property type="nucleotide sequence ID" value="NZ_JACHHJ010000003.1"/>
</dbReference>
<name>A0A841Q002_9BACL</name>
<dbReference type="Gene3D" id="3.40.47.10">
    <property type="match status" value="2"/>
</dbReference>
<dbReference type="PANTHER" id="PTHR43853:SF3">
    <property type="entry name" value="ACETYL-COA C-ACETYLTRANSFERASE YHFS-RELATED"/>
    <property type="match status" value="1"/>
</dbReference>
<dbReference type="InterPro" id="IPR002155">
    <property type="entry name" value="Thiolase"/>
</dbReference>
<evidence type="ECO:0000313" key="8">
    <source>
        <dbReference type="Proteomes" id="UP000568839"/>
    </source>
</evidence>
<dbReference type="GO" id="GO:0010124">
    <property type="term" value="P:phenylacetate catabolic process"/>
    <property type="evidence" value="ECO:0007669"/>
    <property type="project" value="TreeGrafter"/>
</dbReference>
<dbReference type="PANTHER" id="PTHR43853">
    <property type="entry name" value="3-KETOACYL-COA THIOLASE, PEROXISOMAL"/>
    <property type="match status" value="1"/>
</dbReference>
<evidence type="ECO:0000313" key="7">
    <source>
        <dbReference type="EMBL" id="MBB6450295.1"/>
    </source>
</evidence>
<proteinExistence type="inferred from homology"/>
<accession>A0A841Q002</accession>
<evidence type="ECO:0000256" key="4">
    <source>
        <dbReference type="RuleBase" id="RU003557"/>
    </source>
</evidence>
<dbReference type="EMBL" id="JACHHJ010000003">
    <property type="protein sequence ID" value="MBB6450295.1"/>
    <property type="molecule type" value="Genomic_DNA"/>
</dbReference>
<evidence type="ECO:0000256" key="1">
    <source>
        <dbReference type="ARBA" id="ARBA00010982"/>
    </source>
</evidence>
<dbReference type="InterPro" id="IPR020613">
    <property type="entry name" value="Thiolase_CS"/>
</dbReference>
<reference evidence="7 8" key="1">
    <citation type="submission" date="2020-08" db="EMBL/GenBank/DDBJ databases">
        <title>Genomic Encyclopedia of Type Strains, Phase IV (KMG-IV): sequencing the most valuable type-strain genomes for metagenomic binning, comparative biology and taxonomic classification.</title>
        <authorList>
            <person name="Goeker M."/>
        </authorList>
    </citation>
    <scope>NUCLEOTIDE SEQUENCE [LARGE SCALE GENOMIC DNA]</scope>
    <source>
        <strain evidence="7 8">DSM 21769</strain>
    </source>
</reference>
<dbReference type="InterPro" id="IPR016039">
    <property type="entry name" value="Thiolase-like"/>
</dbReference>
<dbReference type="Proteomes" id="UP000568839">
    <property type="component" value="Unassembled WGS sequence"/>
</dbReference>
<dbReference type="Pfam" id="PF00108">
    <property type="entry name" value="Thiolase_N"/>
    <property type="match status" value="1"/>
</dbReference>
<keyword evidence="2 4" id="KW-0808">Transferase</keyword>
<protein>
    <submittedName>
        <fullName evidence="7">Acetyl-CoA C-acetyltransferase</fullName>
        <ecNumber evidence="7">2.3.1.9</ecNumber>
    </submittedName>
</protein>
<dbReference type="PIRSF" id="PIRSF000429">
    <property type="entry name" value="Ac-CoA_Ac_transf"/>
    <property type="match status" value="1"/>
</dbReference>
<dbReference type="GO" id="GO:0006635">
    <property type="term" value="P:fatty acid beta-oxidation"/>
    <property type="evidence" value="ECO:0007669"/>
    <property type="project" value="TreeGrafter"/>
</dbReference>
<sequence length="383" mass="40495">MATPVIVETKRTPVGKAGGSLENEPPENLAAPVLKTLISNTNIQPDMVDEVVLGNAVGPGGNIARLALLTAGFPVDVPGVTIDRQCGSGLEAINYAARFIQNGAGHLYIAGGVESTSLAPWKVERPVNPDEEPRFFSRARFSPDTIGDPEMGIAAENVAIKYGISRKDQDAFALRSHQLASIAQKAGHFEQEIVPIEQADGTIVKHDECPRGKKLENLLPRLRPVFQKDGTVTAGNSCPMNDGAAATLIVSREKAETLGLEPLATFVDAATAGVDPNLLGIGPVPAVNKLLKRNHLTVDDIGLVEFNEAFAAQVIASLHQLQIPWDKVNINGGAIALGHPYGASGGIMIARLIQNMRQQQVQYGIATMGIGGGMGSAVLLRLH</sequence>
<evidence type="ECO:0000256" key="2">
    <source>
        <dbReference type="ARBA" id="ARBA00022679"/>
    </source>
</evidence>
<dbReference type="InterPro" id="IPR020617">
    <property type="entry name" value="Thiolase_C"/>
</dbReference>
<evidence type="ECO:0000259" key="6">
    <source>
        <dbReference type="Pfam" id="PF02803"/>
    </source>
</evidence>
<organism evidence="7 8">
    <name type="scientific">Geomicrobium halophilum</name>
    <dbReference type="NCBI Taxonomy" id="549000"/>
    <lineage>
        <taxon>Bacteria</taxon>
        <taxon>Bacillati</taxon>
        <taxon>Bacillota</taxon>
        <taxon>Bacilli</taxon>
        <taxon>Bacillales</taxon>
        <taxon>Geomicrobium</taxon>
    </lineage>
</organism>
<dbReference type="AlphaFoldDB" id="A0A841Q002"/>
<dbReference type="GO" id="GO:0003985">
    <property type="term" value="F:acetyl-CoA C-acetyltransferase activity"/>
    <property type="evidence" value="ECO:0007669"/>
    <property type="project" value="UniProtKB-EC"/>
</dbReference>
<comment type="caution">
    <text evidence="7">The sequence shown here is derived from an EMBL/GenBank/DDBJ whole genome shotgun (WGS) entry which is preliminary data.</text>
</comment>
<evidence type="ECO:0000256" key="3">
    <source>
        <dbReference type="ARBA" id="ARBA00023315"/>
    </source>
</evidence>
<gene>
    <name evidence="7" type="ORF">HNR44_002278</name>
</gene>
<dbReference type="GO" id="GO:0005737">
    <property type="term" value="C:cytoplasm"/>
    <property type="evidence" value="ECO:0007669"/>
    <property type="project" value="UniProtKB-ARBA"/>
</dbReference>
<dbReference type="SUPFAM" id="SSF53901">
    <property type="entry name" value="Thiolase-like"/>
    <property type="match status" value="2"/>
</dbReference>
<dbReference type="CDD" id="cd00751">
    <property type="entry name" value="thiolase"/>
    <property type="match status" value="1"/>
</dbReference>